<dbReference type="OrthoDB" id="1100095at2"/>
<dbReference type="Gene3D" id="1.10.1740.10">
    <property type="match status" value="1"/>
</dbReference>
<protein>
    <submittedName>
        <fullName evidence="7">RNA polymerase sigma-70 factor (ECF subfamily)</fullName>
    </submittedName>
</protein>
<feature type="domain" description="RNA polymerase sigma factor 70 region 4 type 2" evidence="6">
    <location>
        <begin position="127"/>
        <end position="178"/>
    </location>
</feature>
<evidence type="ECO:0000256" key="2">
    <source>
        <dbReference type="ARBA" id="ARBA00023015"/>
    </source>
</evidence>
<dbReference type="SUPFAM" id="SSF88659">
    <property type="entry name" value="Sigma3 and sigma4 domains of RNA polymerase sigma factors"/>
    <property type="match status" value="1"/>
</dbReference>
<dbReference type="Proteomes" id="UP000295620">
    <property type="component" value="Unassembled WGS sequence"/>
</dbReference>
<dbReference type="InterPro" id="IPR013324">
    <property type="entry name" value="RNA_pol_sigma_r3/r4-like"/>
</dbReference>
<dbReference type="RefSeq" id="WP_133575348.1">
    <property type="nucleotide sequence ID" value="NZ_SNYC01000004.1"/>
</dbReference>
<evidence type="ECO:0000256" key="4">
    <source>
        <dbReference type="ARBA" id="ARBA00023163"/>
    </source>
</evidence>
<comment type="similarity">
    <text evidence="1">Belongs to the sigma-70 factor family. ECF subfamily.</text>
</comment>
<dbReference type="EMBL" id="SNYC01000004">
    <property type="protein sequence ID" value="TDQ09246.1"/>
    <property type="molecule type" value="Genomic_DNA"/>
</dbReference>
<evidence type="ECO:0000313" key="7">
    <source>
        <dbReference type="EMBL" id="TDQ09246.1"/>
    </source>
</evidence>
<keyword evidence="4" id="KW-0804">Transcription</keyword>
<dbReference type="InterPro" id="IPR014284">
    <property type="entry name" value="RNA_pol_sigma-70_dom"/>
</dbReference>
<dbReference type="InterPro" id="IPR013249">
    <property type="entry name" value="RNA_pol_sigma70_r4_t2"/>
</dbReference>
<organism evidence="7 8">
    <name type="scientific">Pedobacter metabolipauper</name>
    <dbReference type="NCBI Taxonomy" id="425513"/>
    <lineage>
        <taxon>Bacteria</taxon>
        <taxon>Pseudomonadati</taxon>
        <taxon>Bacteroidota</taxon>
        <taxon>Sphingobacteriia</taxon>
        <taxon>Sphingobacteriales</taxon>
        <taxon>Sphingobacteriaceae</taxon>
        <taxon>Pedobacter</taxon>
    </lineage>
</organism>
<dbReference type="InterPro" id="IPR013325">
    <property type="entry name" value="RNA_pol_sigma_r2"/>
</dbReference>
<dbReference type="Pfam" id="PF04542">
    <property type="entry name" value="Sigma70_r2"/>
    <property type="match status" value="1"/>
</dbReference>
<comment type="caution">
    <text evidence="7">The sequence shown here is derived from an EMBL/GenBank/DDBJ whole genome shotgun (WGS) entry which is preliminary data.</text>
</comment>
<dbReference type="GO" id="GO:0016987">
    <property type="term" value="F:sigma factor activity"/>
    <property type="evidence" value="ECO:0007669"/>
    <property type="project" value="UniProtKB-KW"/>
</dbReference>
<dbReference type="PANTHER" id="PTHR43133">
    <property type="entry name" value="RNA POLYMERASE ECF-TYPE SIGMA FACTO"/>
    <property type="match status" value="1"/>
</dbReference>
<keyword evidence="3" id="KW-0731">Sigma factor</keyword>
<dbReference type="AlphaFoldDB" id="A0A4R6SV89"/>
<dbReference type="InterPro" id="IPR007627">
    <property type="entry name" value="RNA_pol_sigma70_r2"/>
</dbReference>
<dbReference type="NCBIfam" id="TIGR02937">
    <property type="entry name" value="sigma70-ECF"/>
    <property type="match status" value="1"/>
</dbReference>
<evidence type="ECO:0000256" key="1">
    <source>
        <dbReference type="ARBA" id="ARBA00010641"/>
    </source>
</evidence>
<feature type="domain" description="RNA polymerase sigma-70 region 2" evidence="5">
    <location>
        <begin position="29"/>
        <end position="95"/>
    </location>
</feature>
<reference evidence="7 8" key="1">
    <citation type="submission" date="2019-03" db="EMBL/GenBank/DDBJ databases">
        <title>Genomic Encyclopedia of Archaeal and Bacterial Type Strains, Phase II (KMG-II): from individual species to whole genera.</title>
        <authorList>
            <person name="Goeker M."/>
        </authorList>
    </citation>
    <scope>NUCLEOTIDE SEQUENCE [LARGE SCALE GENOMIC DNA]</scope>
    <source>
        <strain evidence="7 8">DSM 19035</strain>
    </source>
</reference>
<gene>
    <name evidence="7" type="ORF">ATK78_1400</name>
</gene>
<dbReference type="Gene3D" id="1.10.10.10">
    <property type="entry name" value="Winged helix-like DNA-binding domain superfamily/Winged helix DNA-binding domain"/>
    <property type="match status" value="1"/>
</dbReference>
<keyword evidence="8" id="KW-1185">Reference proteome</keyword>
<accession>A0A4R6SV89</accession>
<dbReference type="PANTHER" id="PTHR43133:SF46">
    <property type="entry name" value="RNA POLYMERASE SIGMA-70 FACTOR ECF SUBFAMILY"/>
    <property type="match status" value="1"/>
</dbReference>
<dbReference type="GO" id="GO:0003677">
    <property type="term" value="F:DNA binding"/>
    <property type="evidence" value="ECO:0007669"/>
    <property type="project" value="InterPro"/>
</dbReference>
<dbReference type="InterPro" id="IPR039425">
    <property type="entry name" value="RNA_pol_sigma-70-like"/>
</dbReference>
<dbReference type="GO" id="GO:0006352">
    <property type="term" value="P:DNA-templated transcription initiation"/>
    <property type="evidence" value="ECO:0007669"/>
    <property type="project" value="InterPro"/>
</dbReference>
<keyword evidence="2" id="KW-0805">Transcription regulation</keyword>
<evidence type="ECO:0000259" key="5">
    <source>
        <dbReference type="Pfam" id="PF04542"/>
    </source>
</evidence>
<dbReference type="InterPro" id="IPR036388">
    <property type="entry name" value="WH-like_DNA-bd_sf"/>
</dbReference>
<dbReference type="NCBIfam" id="TIGR02985">
    <property type="entry name" value="Sig70_bacteroi1"/>
    <property type="match status" value="1"/>
</dbReference>
<evidence type="ECO:0000259" key="6">
    <source>
        <dbReference type="Pfam" id="PF08281"/>
    </source>
</evidence>
<name>A0A4R6SV89_9SPHI</name>
<sequence length="201" mass="23478">MKDIQVLFEEDKQLLEAIKQHDKKQFEVLYKKYYKQLFAVAYRYVGQQEVAEEIVHDVFIIIWSKIDSLVIKQSVKSYLFRSVINSALNVIKKEKMDAQKQLAYMTIQDNEASDEVIHETEEALLSSLEQALELLPAKCKQVMYLSRFGKLKQHEIAAQLDISIKTVKNHLTYGFQKLREHLEKHKQVVVSLLILLTILTP</sequence>
<proteinExistence type="inferred from homology"/>
<evidence type="ECO:0000256" key="3">
    <source>
        <dbReference type="ARBA" id="ARBA00023082"/>
    </source>
</evidence>
<evidence type="ECO:0000313" key="8">
    <source>
        <dbReference type="Proteomes" id="UP000295620"/>
    </source>
</evidence>
<dbReference type="SUPFAM" id="SSF88946">
    <property type="entry name" value="Sigma2 domain of RNA polymerase sigma factors"/>
    <property type="match status" value="1"/>
</dbReference>
<dbReference type="InterPro" id="IPR014327">
    <property type="entry name" value="RNA_pol_sigma70_bacteroid"/>
</dbReference>
<dbReference type="Pfam" id="PF08281">
    <property type="entry name" value="Sigma70_r4_2"/>
    <property type="match status" value="1"/>
</dbReference>